<reference evidence="1" key="1">
    <citation type="journal article" date="2021" name="Microb. Physiol.">
        <title>Proteogenomic Insights into the Physiology of Marine, Sulfate-Reducing, Filamentous Desulfonema limicola and Desulfonema magnum.</title>
        <authorList>
            <person name="Schnaars V."/>
            <person name="Wohlbrand L."/>
            <person name="Scheve S."/>
            <person name="Hinrichs C."/>
            <person name="Reinhardt R."/>
            <person name="Rabus R."/>
        </authorList>
    </citation>
    <scope>NUCLEOTIDE SEQUENCE</scope>
    <source>
        <strain evidence="1">4be13</strain>
    </source>
</reference>
<gene>
    <name evidence="1" type="ORF">dnm_083910</name>
</gene>
<dbReference type="EMBL" id="CP061800">
    <property type="protein sequence ID" value="QTA92313.1"/>
    <property type="molecule type" value="Genomic_DNA"/>
</dbReference>
<dbReference type="AlphaFoldDB" id="A0A975BW02"/>
<organism evidence="1 2">
    <name type="scientific">Desulfonema magnum</name>
    <dbReference type="NCBI Taxonomy" id="45655"/>
    <lineage>
        <taxon>Bacteria</taxon>
        <taxon>Pseudomonadati</taxon>
        <taxon>Thermodesulfobacteriota</taxon>
        <taxon>Desulfobacteria</taxon>
        <taxon>Desulfobacterales</taxon>
        <taxon>Desulfococcaceae</taxon>
        <taxon>Desulfonema</taxon>
    </lineage>
</organism>
<accession>A0A975BW02</accession>
<sequence>MENTTIFTLSGRHSHEEIMPVINEALKEQADFAYTRFLGFEKECRVYETKYEMNSEEFLKKFESGELGDDLHWFDWYAALRGKTLWEKKHSILRGISWKA</sequence>
<proteinExistence type="predicted"/>
<dbReference type="Proteomes" id="UP000663722">
    <property type="component" value="Chromosome"/>
</dbReference>
<evidence type="ECO:0000313" key="1">
    <source>
        <dbReference type="EMBL" id="QTA92313.1"/>
    </source>
</evidence>
<evidence type="ECO:0000313" key="2">
    <source>
        <dbReference type="Proteomes" id="UP000663722"/>
    </source>
</evidence>
<dbReference type="KEGG" id="dmm:dnm_083910"/>
<protein>
    <submittedName>
        <fullName evidence="1">Uncharacterized protein</fullName>
    </submittedName>
</protein>
<dbReference type="RefSeq" id="WP_207679729.1">
    <property type="nucleotide sequence ID" value="NZ_CP061800.1"/>
</dbReference>
<name>A0A975BW02_9BACT</name>
<keyword evidence="2" id="KW-1185">Reference proteome</keyword>